<dbReference type="EMBL" id="DS231820">
    <property type="protein sequence ID" value="EDS44015.1"/>
    <property type="molecule type" value="Genomic_DNA"/>
</dbReference>
<dbReference type="GO" id="GO:0004142">
    <property type="term" value="F:diacylglycerol cholinephosphotransferase activity"/>
    <property type="evidence" value="ECO:0007669"/>
    <property type="project" value="TreeGrafter"/>
</dbReference>
<dbReference type="GO" id="GO:0004307">
    <property type="term" value="F:ethanolaminephosphotransferase activity"/>
    <property type="evidence" value="ECO:0007669"/>
    <property type="project" value="TreeGrafter"/>
</dbReference>
<reference evidence="5" key="1">
    <citation type="submission" date="2007-03" db="EMBL/GenBank/DDBJ databases">
        <title>Annotation of Culex pipiens quinquefasciatus.</title>
        <authorList>
            <consortium name="The Broad Institute Genome Sequencing Platform"/>
            <person name="Atkinson P.W."/>
            <person name="Hemingway J."/>
            <person name="Christensen B.M."/>
            <person name="Higgs S."/>
            <person name="Kodira C."/>
            <person name="Hannick L."/>
            <person name="Megy K."/>
            <person name="O'Leary S."/>
            <person name="Pearson M."/>
            <person name="Haas B.J."/>
            <person name="Mauceli E."/>
            <person name="Wortman J.R."/>
            <person name="Lee N.H."/>
            <person name="Guigo R."/>
            <person name="Stanke M."/>
            <person name="Alvarado L."/>
            <person name="Amedeo P."/>
            <person name="Antoine C.H."/>
            <person name="Arensburger P."/>
            <person name="Bidwell S.L."/>
            <person name="Crawford M."/>
            <person name="Camaro F."/>
            <person name="Devon K."/>
            <person name="Engels R."/>
            <person name="Hammond M."/>
            <person name="Howarth C."/>
            <person name="Koehrsen M."/>
            <person name="Lawson D."/>
            <person name="Montgomery P."/>
            <person name="Nene V."/>
            <person name="Nusbaum C."/>
            <person name="Puiu D."/>
            <person name="Romero-Severson J."/>
            <person name="Severson D.W."/>
            <person name="Shumway M."/>
            <person name="Sisk P."/>
            <person name="Stolte C."/>
            <person name="Zeng Q."/>
            <person name="Eisenstadt E."/>
            <person name="Fraser-Liggett C."/>
            <person name="Strausberg R."/>
            <person name="Galagan J."/>
            <person name="Birren B."/>
            <person name="Collins F.H."/>
        </authorList>
    </citation>
    <scope>NUCLEOTIDE SEQUENCE [LARGE SCALE GENOMIC DNA]</scope>
    <source>
        <strain evidence="5">JHB</strain>
    </source>
</reference>
<gene>
    <name evidence="6" type="primary">6031684</name>
    <name evidence="5" type="ORF">CpipJ_CPIJ000802</name>
</gene>
<dbReference type="PANTHER" id="PTHR10414:SF37">
    <property type="entry name" value="BB IN A BOXCAR, ISOFORM C"/>
    <property type="match status" value="1"/>
</dbReference>
<organism>
    <name type="scientific">Culex quinquefasciatus</name>
    <name type="common">Southern house mosquito</name>
    <name type="synonym">Culex pungens</name>
    <dbReference type="NCBI Taxonomy" id="7176"/>
    <lineage>
        <taxon>Eukaryota</taxon>
        <taxon>Metazoa</taxon>
        <taxon>Ecdysozoa</taxon>
        <taxon>Arthropoda</taxon>
        <taxon>Hexapoda</taxon>
        <taxon>Insecta</taxon>
        <taxon>Pterygota</taxon>
        <taxon>Neoptera</taxon>
        <taxon>Endopterygota</taxon>
        <taxon>Diptera</taxon>
        <taxon>Nematocera</taxon>
        <taxon>Culicoidea</taxon>
        <taxon>Culicidae</taxon>
        <taxon>Culicinae</taxon>
        <taxon>Culicini</taxon>
        <taxon>Culex</taxon>
        <taxon>Culex</taxon>
    </lineage>
</organism>
<proteinExistence type="inferred from homology"/>
<dbReference type="VEuPathDB" id="VectorBase:CQUJHB005043"/>
<keyword evidence="4" id="KW-1133">Transmembrane helix</keyword>
<evidence type="ECO:0000256" key="1">
    <source>
        <dbReference type="ARBA" id="ARBA00004370"/>
    </source>
</evidence>
<evidence type="ECO:0000256" key="2">
    <source>
        <dbReference type="ARBA" id="ARBA00010441"/>
    </source>
</evidence>
<dbReference type="Proteomes" id="UP000002320">
    <property type="component" value="Unassembled WGS sequence"/>
</dbReference>
<keyword evidence="3 4" id="KW-0472">Membrane</keyword>
<dbReference type="InParanoid" id="B0W141"/>
<accession>B0W141</accession>
<evidence type="ECO:0000313" key="7">
    <source>
        <dbReference type="Proteomes" id="UP000002320"/>
    </source>
</evidence>
<reference evidence="6" key="2">
    <citation type="submission" date="2021-02" db="UniProtKB">
        <authorList>
            <consortium name="EnsemblMetazoa"/>
        </authorList>
    </citation>
    <scope>IDENTIFICATION</scope>
    <source>
        <strain evidence="6">JHB</strain>
    </source>
</reference>
<evidence type="ECO:0000256" key="3">
    <source>
        <dbReference type="ARBA" id="ARBA00023136"/>
    </source>
</evidence>
<dbReference type="STRING" id="7176.B0W141"/>
<dbReference type="KEGG" id="cqu:CpipJ_CPIJ000802"/>
<evidence type="ECO:0000256" key="4">
    <source>
        <dbReference type="SAM" id="Phobius"/>
    </source>
</evidence>
<dbReference type="GO" id="GO:0005794">
    <property type="term" value="C:Golgi apparatus"/>
    <property type="evidence" value="ECO:0007669"/>
    <property type="project" value="TreeGrafter"/>
</dbReference>
<dbReference type="EnsemblMetazoa" id="CPIJ000802-RA">
    <property type="protein sequence ID" value="CPIJ000802-PA"/>
    <property type="gene ID" value="CPIJ000802"/>
</dbReference>
<sequence>MNAPTAQTAWKRTSGSNESIKFVPCGNTARSGNRKYLQFDKEKEQRRKMNFYKNKLLQAGQLKKLGEHKYSCTSVSLLDPILQPWWCWLVARVPLWLAPNLITIVGLAVNILTTLILIYIVNPNGIDK</sequence>
<name>B0W141_CULQU</name>
<dbReference type="PANTHER" id="PTHR10414">
    <property type="entry name" value="ETHANOLAMINEPHOSPHOTRANSFERASE"/>
    <property type="match status" value="1"/>
</dbReference>
<evidence type="ECO:0000313" key="6">
    <source>
        <dbReference type="EnsemblMetazoa" id="CPIJ000802-PA"/>
    </source>
</evidence>
<dbReference type="OrthoDB" id="196717at2759"/>
<comment type="subcellular location">
    <subcellularLocation>
        <location evidence="1">Membrane</location>
    </subcellularLocation>
</comment>
<comment type="similarity">
    <text evidence="2">Belongs to the CDP-alcohol phosphatidyltransferase class-I family.</text>
</comment>
<evidence type="ECO:0000313" key="5">
    <source>
        <dbReference type="EMBL" id="EDS44015.1"/>
    </source>
</evidence>
<keyword evidence="4" id="KW-0812">Transmembrane</keyword>
<dbReference type="HOGENOM" id="CLU_1961749_0_0_1"/>
<dbReference type="eggNOG" id="KOG2877">
    <property type="taxonomic scope" value="Eukaryota"/>
</dbReference>
<dbReference type="AlphaFoldDB" id="B0W141"/>
<feature type="transmembrane region" description="Helical" evidence="4">
    <location>
        <begin position="101"/>
        <end position="121"/>
    </location>
</feature>
<dbReference type="InterPro" id="IPR014472">
    <property type="entry name" value="CHOPT"/>
</dbReference>
<protein>
    <submittedName>
        <fullName evidence="5 6">Uncharacterized protein</fullName>
    </submittedName>
</protein>
<keyword evidence="7" id="KW-1185">Reference proteome</keyword>
<dbReference type="GO" id="GO:0006646">
    <property type="term" value="P:phosphatidylethanolamine biosynthetic process"/>
    <property type="evidence" value="ECO:0007669"/>
    <property type="project" value="TreeGrafter"/>
</dbReference>
<dbReference type="GO" id="GO:0005789">
    <property type="term" value="C:endoplasmic reticulum membrane"/>
    <property type="evidence" value="ECO:0007669"/>
    <property type="project" value="TreeGrafter"/>
</dbReference>
<dbReference type="VEuPathDB" id="VectorBase:CPIJ000802"/>